<evidence type="ECO:0000259" key="4">
    <source>
        <dbReference type="PROSITE" id="PS50949"/>
    </source>
</evidence>
<comment type="caution">
    <text evidence="5">The sequence shown here is derived from an EMBL/GenBank/DDBJ whole genome shotgun (WGS) entry which is preliminary data.</text>
</comment>
<dbReference type="EMBL" id="BOOA01000064">
    <property type="protein sequence ID" value="GIH27815.1"/>
    <property type="molecule type" value="Genomic_DNA"/>
</dbReference>
<protein>
    <submittedName>
        <fullName evidence="5">GntR family transcriptional regulator</fullName>
    </submittedName>
</protein>
<keyword evidence="3" id="KW-0804">Transcription</keyword>
<dbReference type="Pfam" id="PF00392">
    <property type="entry name" value="GntR"/>
    <property type="match status" value="1"/>
</dbReference>
<dbReference type="InterPro" id="IPR000524">
    <property type="entry name" value="Tscrpt_reg_HTH_GntR"/>
</dbReference>
<dbReference type="CDD" id="cd07377">
    <property type="entry name" value="WHTH_GntR"/>
    <property type="match status" value="1"/>
</dbReference>
<dbReference type="PANTHER" id="PTHR43537:SF24">
    <property type="entry name" value="GLUCONATE OPERON TRANSCRIPTIONAL REPRESSOR"/>
    <property type="match status" value="1"/>
</dbReference>
<name>A0A919UTW3_9ACTN</name>
<dbReference type="AlphaFoldDB" id="A0A919UTW3"/>
<dbReference type="InterPro" id="IPR008920">
    <property type="entry name" value="TF_FadR/GntR_C"/>
</dbReference>
<dbReference type="Pfam" id="PF07729">
    <property type="entry name" value="FCD"/>
    <property type="match status" value="1"/>
</dbReference>
<dbReference type="GO" id="GO:0043565">
    <property type="term" value="F:sequence-specific DNA binding"/>
    <property type="evidence" value="ECO:0007669"/>
    <property type="project" value="InterPro"/>
</dbReference>
<keyword evidence="6" id="KW-1185">Reference proteome</keyword>
<dbReference type="GO" id="GO:0003700">
    <property type="term" value="F:DNA-binding transcription factor activity"/>
    <property type="evidence" value="ECO:0007669"/>
    <property type="project" value="InterPro"/>
</dbReference>
<gene>
    <name evidence="5" type="ORF">Aph01nite_61250</name>
</gene>
<dbReference type="PROSITE" id="PS50949">
    <property type="entry name" value="HTH_GNTR"/>
    <property type="match status" value="1"/>
</dbReference>
<accession>A0A919UTW3</accession>
<dbReference type="RefSeq" id="WP_204044462.1">
    <property type="nucleotide sequence ID" value="NZ_BOOA01000064.1"/>
</dbReference>
<dbReference type="InterPro" id="IPR036390">
    <property type="entry name" value="WH_DNA-bd_sf"/>
</dbReference>
<dbReference type="InterPro" id="IPR000485">
    <property type="entry name" value="AsnC-type_HTH_dom"/>
</dbReference>
<dbReference type="Gene3D" id="1.10.10.10">
    <property type="entry name" value="Winged helix-like DNA-binding domain superfamily/Winged helix DNA-binding domain"/>
    <property type="match status" value="1"/>
</dbReference>
<dbReference type="PANTHER" id="PTHR43537">
    <property type="entry name" value="TRANSCRIPTIONAL REGULATOR, GNTR FAMILY"/>
    <property type="match status" value="1"/>
</dbReference>
<dbReference type="PRINTS" id="PR00035">
    <property type="entry name" value="HTHGNTR"/>
</dbReference>
<dbReference type="Proteomes" id="UP000640052">
    <property type="component" value="Unassembled WGS sequence"/>
</dbReference>
<evidence type="ECO:0000256" key="1">
    <source>
        <dbReference type="ARBA" id="ARBA00023015"/>
    </source>
</evidence>
<keyword evidence="1" id="KW-0805">Transcription regulation</keyword>
<evidence type="ECO:0000256" key="3">
    <source>
        <dbReference type="ARBA" id="ARBA00023163"/>
    </source>
</evidence>
<dbReference type="SMART" id="SM00345">
    <property type="entry name" value="HTH_GNTR"/>
    <property type="match status" value="1"/>
</dbReference>
<dbReference type="SUPFAM" id="SSF46785">
    <property type="entry name" value="Winged helix' DNA-binding domain"/>
    <property type="match status" value="1"/>
</dbReference>
<dbReference type="InterPro" id="IPR036388">
    <property type="entry name" value="WH-like_DNA-bd_sf"/>
</dbReference>
<dbReference type="SUPFAM" id="SSF48008">
    <property type="entry name" value="GntR ligand-binding domain-like"/>
    <property type="match status" value="1"/>
</dbReference>
<evidence type="ECO:0000313" key="5">
    <source>
        <dbReference type="EMBL" id="GIH27815.1"/>
    </source>
</evidence>
<dbReference type="Gene3D" id="1.20.120.530">
    <property type="entry name" value="GntR ligand-binding domain-like"/>
    <property type="match status" value="1"/>
</dbReference>
<dbReference type="PRINTS" id="PR00033">
    <property type="entry name" value="HTHASNC"/>
</dbReference>
<feature type="domain" description="HTH gntR-type" evidence="4">
    <location>
        <begin position="2"/>
        <end position="69"/>
    </location>
</feature>
<reference evidence="5" key="1">
    <citation type="submission" date="2021-01" db="EMBL/GenBank/DDBJ databases">
        <title>Whole genome shotgun sequence of Acrocarpospora phusangensis NBRC 108782.</title>
        <authorList>
            <person name="Komaki H."/>
            <person name="Tamura T."/>
        </authorList>
    </citation>
    <scope>NUCLEOTIDE SEQUENCE</scope>
    <source>
        <strain evidence="5">NBRC 108782</strain>
    </source>
</reference>
<evidence type="ECO:0000313" key="6">
    <source>
        <dbReference type="Proteomes" id="UP000640052"/>
    </source>
</evidence>
<dbReference type="InterPro" id="IPR011711">
    <property type="entry name" value="GntR_C"/>
</dbReference>
<dbReference type="SMART" id="SM00895">
    <property type="entry name" value="FCD"/>
    <property type="match status" value="1"/>
</dbReference>
<keyword evidence="2" id="KW-0238">DNA-binding</keyword>
<proteinExistence type="predicted"/>
<sequence length="227" mass="24675">MTAASDRVVDRLREQILGGEYAPGERLGEVELAEKLGVSRTPVRDALRRLSAEGLVDITTNKGARVVEYLRADLEHIFQIRAHVEGLAARAAATAASAADIDRLEHIATALREHSEAGRLNEVYRLNAEYHSTLNNLAGSSVVTATVGQLIHASVLLRTLHAFDDAARRRSVNHHLEIVAALRARDGDWAEAVMHAHLLSARASLLGPRRVQAPAYGDPADTPEEPE</sequence>
<organism evidence="5 6">
    <name type="scientific">Acrocarpospora phusangensis</name>
    <dbReference type="NCBI Taxonomy" id="1070424"/>
    <lineage>
        <taxon>Bacteria</taxon>
        <taxon>Bacillati</taxon>
        <taxon>Actinomycetota</taxon>
        <taxon>Actinomycetes</taxon>
        <taxon>Streptosporangiales</taxon>
        <taxon>Streptosporangiaceae</taxon>
        <taxon>Acrocarpospora</taxon>
    </lineage>
</organism>
<evidence type="ECO:0000256" key="2">
    <source>
        <dbReference type="ARBA" id="ARBA00023125"/>
    </source>
</evidence>